<name>A0AAD5LMS9_9CRUS</name>
<dbReference type="GO" id="GO:0008061">
    <property type="term" value="F:chitin binding"/>
    <property type="evidence" value="ECO:0007669"/>
    <property type="project" value="InterPro"/>
</dbReference>
<feature type="region of interest" description="Disordered" evidence="1">
    <location>
        <begin position="196"/>
        <end position="237"/>
    </location>
</feature>
<dbReference type="SUPFAM" id="SSF57625">
    <property type="entry name" value="Invertebrate chitin-binding proteins"/>
    <property type="match status" value="1"/>
</dbReference>
<evidence type="ECO:0000259" key="3">
    <source>
        <dbReference type="PROSITE" id="PS50940"/>
    </source>
</evidence>
<feature type="region of interest" description="Disordered" evidence="1">
    <location>
        <begin position="350"/>
        <end position="520"/>
    </location>
</feature>
<evidence type="ECO:0000256" key="2">
    <source>
        <dbReference type="SAM" id="SignalP"/>
    </source>
</evidence>
<feature type="domain" description="Chitin-binding type-2" evidence="3">
    <location>
        <begin position="102"/>
        <end position="160"/>
    </location>
</feature>
<feature type="chain" id="PRO_5042133099" description="Chitin-binding type-2 domain-containing protein" evidence="2">
    <location>
        <begin position="19"/>
        <end position="759"/>
    </location>
</feature>
<protein>
    <recommendedName>
        <fullName evidence="3">Chitin-binding type-2 domain-containing protein</fullName>
    </recommendedName>
</protein>
<feature type="compositionally biased region" description="Basic and acidic residues" evidence="1">
    <location>
        <begin position="479"/>
        <end position="496"/>
    </location>
</feature>
<dbReference type="EMBL" id="WJBH02000001">
    <property type="protein sequence ID" value="KAI9565615.1"/>
    <property type="molecule type" value="Genomic_DNA"/>
</dbReference>
<proteinExistence type="predicted"/>
<feature type="compositionally biased region" description="Polar residues" evidence="1">
    <location>
        <begin position="429"/>
        <end position="440"/>
    </location>
</feature>
<feature type="region of interest" description="Disordered" evidence="1">
    <location>
        <begin position="618"/>
        <end position="675"/>
    </location>
</feature>
<gene>
    <name evidence="4" type="ORF">GHT06_009407</name>
</gene>
<feature type="compositionally biased region" description="Polar residues" evidence="1">
    <location>
        <begin position="666"/>
        <end position="675"/>
    </location>
</feature>
<dbReference type="Proteomes" id="UP000820818">
    <property type="component" value="Linkage Group LG1"/>
</dbReference>
<feature type="region of interest" description="Disordered" evidence="1">
    <location>
        <begin position="689"/>
        <end position="742"/>
    </location>
</feature>
<accession>A0AAD5LMS9</accession>
<feature type="region of interest" description="Disordered" evidence="1">
    <location>
        <begin position="51"/>
        <end position="86"/>
    </location>
</feature>
<dbReference type="PANTHER" id="PTHR22933">
    <property type="entry name" value="FI18007P1-RELATED"/>
    <property type="match status" value="1"/>
</dbReference>
<dbReference type="PROSITE" id="PS50940">
    <property type="entry name" value="CHIT_BIND_II"/>
    <property type="match status" value="1"/>
</dbReference>
<feature type="signal peptide" evidence="2">
    <location>
        <begin position="1"/>
        <end position="18"/>
    </location>
</feature>
<dbReference type="Gene3D" id="2.170.140.10">
    <property type="entry name" value="Chitin binding domain"/>
    <property type="match status" value="1"/>
</dbReference>
<feature type="region of interest" description="Disordered" evidence="1">
    <location>
        <begin position="277"/>
        <end position="302"/>
    </location>
</feature>
<evidence type="ECO:0000313" key="4">
    <source>
        <dbReference type="EMBL" id="KAI9565615.1"/>
    </source>
</evidence>
<feature type="compositionally biased region" description="Polar residues" evidence="1">
    <location>
        <begin position="369"/>
        <end position="379"/>
    </location>
</feature>
<dbReference type="SMART" id="SM00494">
    <property type="entry name" value="ChtBD2"/>
    <property type="match status" value="1"/>
</dbReference>
<feature type="compositionally biased region" description="Basic and acidic residues" evidence="1">
    <location>
        <begin position="544"/>
        <end position="560"/>
    </location>
</feature>
<feature type="compositionally biased region" description="Basic residues" evidence="1">
    <location>
        <begin position="702"/>
        <end position="728"/>
    </location>
</feature>
<evidence type="ECO:0000313" key="5">
    <source>
        <dbReference type="Proteomes" id="UP000820818"/>
    </source>
</evidence>
<evidence type="ECO:0000256" key="1">
    <source>
        <dbReference type="SAM" id="MobiDB-lite"/>
    </source>
</evidence>
<dbReference type="AlphaFoldDB" id="A0AAD5LMS9"/>
<dbReference type="InterPro" id="IPR052976">
    <property type="entry name" value="Scoloptoxin-like"/>
</dbReference>
<reference evidence="4 5" key="1">
    <citation type="submission" date="2022-05" db="EMBL/GenBank/DDBJ databases">
        <title>A multi-omics perspective on studying reproductive biology in Daphnia sinensis.</title>
        <authorList>
            <person name="Jia J."/>
        </authorList>
    </citation>
    <scope>NUCLEOTIDE SEQUENCE [LARGE SCALE GENOMIC DNA]</scope>
    <source>
        <strain evidence="4 5">WSL</strain>
    </source>
</reference>
<feature type="region of interest" description="Disordered" evidence="1">
    <location>
        <begin position="536"/>
        <end position="560"/>
    </location>
</feature>
<dbReference type="PANTHER" id="PTHR22933:SF42">
    <property type="entry name" value="FI18455P1-RELATED"/>
    <property type="match status" value="1"/>
</dbReference>
<dbReference type="GO" id="GO:0005576">
    <property type="term" value="C:extracellular region"/>
    <property type="evidence" value="ECO:0007669"/>
    <property type="project" value="InterPro"/>
</dbReference>
<comment type="caution">
    <text evidence="4">The sequence shown here is derived from an EMBL/GenBank/DDBJ whole genome shotgun (WGS) entry which is preliminary data.</text>
</comment>
<organism evidence="4 5">
    <name type="scientific">Daphnia sinensis</name>
    <dbReference type="NCBI Taxonomy" id="1820382"/>
    <lineage>
        <taxon>Eukaryota</taxon>
        <taxon>Metazoa</taxon>
        <taxon>Ecdysozoa</taxon>
        <taxon>Arthropoda</taxon>
        <taxon>Crustacea</taxon>
        <taxon>Branchiopoda</taxon>
        <taxon>Diplostraca</taxon>
        <taxon>Cladocera</taxon>
        <taxon>Anomopoda</taxon>
        <taxon>Daphniidae</taxon>
        <taxon>Daphnia</taxon>
        <taxon>Daphnia similis group</taxon>
    </lineage>
</organism>
<dbReference type="InterPro" id="IPR002557">
    <property type="entry name" value="Chitin-bd_dom"/>
</dbReference>
<dbReference type="Pfam" id="PF01607">
    <property type="entry name" value="CBM_14"/>
    <property type="match status" value="1"/>
</dbReference>
<keyword evidence="5" id="KW-1185">Reference proteome</keyword>
<dbReference type="InterPro" id="IPR036508">
    <property type="entry name" value="Chitin-bd_dom_sf"/>
</dbReference>
<keyword evidence="2" id="KW-0732">Signal</keyword>
<sequence>MRIVALYLACLCSSLVCPTFEMEQPHRQKRQLDWNSGGRIYHFDHLALSSDIGPEHRASGEESSSSSEEDPDPVHSTALSKSGLPGDPGIDYPILPSIPLTDFHCRGRAPGFYGDTQTACQVFHVCDISGRQDSFLCPNGTIFSQKLFACDWWYNVQCSATREHYQLNRNLFKGGDVNLYGTPSFWNWLSESEEVHSNAPSPKDKGRYHQKATIRPSKYIETPSPAPRGPSVQHQKFTEPTAHQQLEIEQLPEAAPLVQSQPAEQLQEPVVDSAELEPIGPPKVEFGRPSQWEPSAPAFRPSPQVAATLAPPLSEDEIASQGFTRDYQNHYFNWMNQAIHPSPDMAPELSWSDLGPNGPLMTGHRSQVADEQSTGQQSPPADRRRKAKPAVQHTQKPVAVKKQTSTRQAVLTPPTQPPAYVSKAASFKKQITSPSKQVTTLPPVKSTFKPASKSGVSKAPPSLKTTPTSAPKSKLNKTKPKERSSTVTETFDRPMAKNDYFNEDEDVAHYDDSSNKPTNQRIREAIARQTSRFGSKLKKVGKTHQTEHQETTYHTQREKKFVPSPKVMPIVPSPQILPNRADAFANPFTWVASSSQPVTLYRTEPFWGHSPAQDLASYKPSTSPFPVSRVQPTPAANWPVGPSIRNTERRSSKSTEVYRSSEARSLDQSVPSSRSTLALERIQPAFRPSQPIPAITSNSHQPRVRTLRAHPSPKARSAGVKRKRKSKSKAITAYDPRLDRPYGQNHPIWKLQNWESTKI</sequence>